<dbReference type="GO" id="GO:0005789">
    <property type="term" value="C:endoplasmic reticulum membrane"/>
    <property type="evidence" value="ECO:0007669"/>
    <property type="project" value="UniProtKB-SubCell"/>
</dbReference>
<keyword evidence="10" id="KW-0675">Receptor</keyword>
<keyword evidence="3" id="KW-0813">Transport</keyword>
<reference evidence="13" key="1">
    <citation type="submission" date="2021-01" db="EMBL/GenBank/DDBJ databases">
        <authorList>
            <person name="Corre E."/>
            <person name="Pelletier E."/>
            <person name="Niang G."/>
            <person name="Scheremetjew M."/>
            <person name="Finn R."/>
            <person name="Kale V."/>
            <person name="Holt S."/>
            <person name="Cochrane G."/>
            <person name="Meng A."/>
            <person name="Brown T."/>
            <person name="Cohen L."/>
        </authorList>
    </citation>
    <scope>NUCLEOTIDE SEQUENCE</scope>
    <source>
        <strain evidence="13">NIES-2562</strain>
    </source>
</reference>
<evidence type="ECO:0000256" key="1">
    <source>
        <dbReference type="ARBA" id="ARBA00004477"/>
    </source>
</evidence>
<dbReference type="GO" id="GO:0006621">
    <property type="term" value="P:protein retention in ER lumen"/>
    <property type="evidence" value="ECO:0007669"/>
    <property type="project" value="InterPro"/>
</dbReference>
<evidence type="ECO:0000256" key="8">
    <source>
        <dbReference type="ARBA" id="ARBA00022989"/>
    </source>
</evidence>
<proteinExistence type="inferred from homology"/>
<dbReference type="GO" id="GO:0016192">
    <property type="term" value="P:vesicle-mediated transport"/>
    <property type="evidence" value="ECO:0007669"/>
    <property type="project" value="UniProtKB-KW"/>
</dbReference>
<keyword evidence="6" id="KW-0931">ER-Golgi transport</keyword>
<accession>A0A7S3D6Y3</accession>
<evidence type="ECO:0000256" key="4">
    <source>
        <dbReference type="ARBA" id="ARBA00022692"/>
    </source>
</evidence>
<protein>
    <recommendedName>
        <fullName evidence="14">ER lumen protein-retaining receptor</fullName>
    </recommendedName>
</protein>
<evidence type="ECO:0008006" key="14">
    <source>
        <dbReference type="Google" id="ProtNLM"/>
    </source>
</evidence>
<comment type="similarity">
    <text evidence="2">Belongs to the ERD2 family.</text>
</comment>
<evidence type="ECO:0000256" key="11">
    <source>
        <dbReference type="SAM" id="Phobius"/>
    </source>
</evidence>
<feature type="transmembrane region" description="Helical" evidence="11">
    <location>
        <begin position="201"/>
        <end position="225"/>
    </location>
</feature>
<keyword evidence="9 11" id="KW-0472">Membrane</keyword>
<comment type="subcellular location">
    <subcellularLocation>
        <location evidence="1">Endoplasmic reticulum membrane</location>
        <topology evidence="1">Multi-pass membrane protein</topology>
    </subcellularLocation>
</comment>
<dbReference type="EMBL" id="HBIB01015905">
    <property type="protein sequence ID" value="CAE0248089.1"/>
    <property type="molecule type" value="Transcribed_RNA"/>
</dbReference>
<evidence type="ECO:0000256" key="3">
    <source>
        <dbReference type="ARBA" id="ARBA00022448"/>
    </source>
</evidence>
<feature type="transmembrane region" description="Helical" evidence="11">
    <location>
        <begin position="74"/>
        <end position="93"/>
    </location>
</feature>
<name>A0A7S3D6Y3_9EUKA</name>
<dbReference type="GO" id="GO:0046923">
    <property type="term" value="F:ER retention sequence binding"/>
    <property type="evidence" value="ECO:0007669"/>
    <property type="project" value="InterPro"/>
</dbReference>
<feature type="transmembrane region" description="Helical" evidence="11">
    <location>
        <begin position="105"/>
        <end position="124"/>
    </location>
</feature>
<keyword evidence="8 11" id="KW-1133">Transmembrane helix</keyword>
<dbReference type="Pfam" id="PF00810">
    <property type="entry name" value="ER_lumen_recept"/>
    <property type="match status" value="1"/>
</dbReference>
<evidence type="ECO:0000256" key="2">
    <source>
        <dbReference type="ARBA" id="ARBA00010120"/>
    </source>
</evidence>
<evidence type="ECO:0000313" key="13">
    <source>
        <dbReference type="EMBL" id="CAE0248090.1"/>
    </source>
</evidence>
<dbReference type="AlphaFoldDB" id="A0A7S3D6Y3"/>
<evidence type="ECO:0000256" key="10">
    <source>
        <dbReference type="ARBA" id="ARBA00023170"/>
    </source>
</evidence>
<feature type="transmembrane region" description="Helical" evidence="11">
    <location>
        <begin position="136"/>
        <end position="157"/>
    </location>
</feature>
<dbReference type="InterPro" id="IPR000133">
    <property type="entry name" value="ER_ret_rcpt"/>
</dbReference>
<evidence type="ECO:0000256" key="5">
    <source>
        <dbReference type="ARBA" id="ARBA00022824"/>
    </source>
</evidence>
<evidence type="ECO:0000313" key="12">
    <source>
        <dbReference type="EMBL" id="CAE0248089.1"/>
    </source>
</evidence>
<keyword evidence="4 11" id="KW-0812">Transmembrane</keyword>
<evidence type="ECO:0000256" key="6">
    <source>
        <dbReference type="ARBA" id="ARBA00022892"/>
    </source>
</evidence>
<feature type="transmembrane region" description="Helical" evidence="11">
    <location>
        <begin position="48"/>
        <end position="68"/>
    </location>
</feature>
<evidence type="ECO:0000256" key="7">
    <source>
        <dbReference type="ARBA" id="ARBA00022927"/>
    </source>
</evidence>
<feature type="transmembrane region" description="Helical" evidence="11">
    <location>
        <begin position="18"/>
        <end position="36"/>
    </location>
</feature>
<gene>
    <name evidence="12" type="ORF">PBIL07802_LOCUS10285</name>
    <name evidence="13" type="ORF">PBIL07802_LOCUS10286</name>
</gene>
<keyword evidence="7" id="KW-0653">Protein transport</keyword>
<dbReference type="EMBL" id="HBIB01015906">
    <property type="protein sequence ID" value="CAE0248090.1"/>
    <property type="molecule type" value="Transcribed_RNA"/>
</dbReference>
<dbReference type="PRINTS" id="PR00660">
    <property type="entry name" value="ERLUMENR"/>
</dbReference>
<feature type="transmembrane region" description="Helical" evidence="11">
    <location>
        <begin position="169"/>
        <end position="189"/>
    </location>
</feature>
<organism evidence="13">
    <name type="scientific">Palpitomonas bilix</name>
    <dbReference type="NCBI Taxonomy" id="652834"/>
    <lineage>
        <taxon>Eukaryota</taxon>
        <taxon>Eukaryota incertae sedis</taxon>
    </lineage>
</organism>
<sequence>MQIELSEFLYFSLFETFYALYFVSACIKAAGVWSLVQTITSKKTCAGISIGSQRLILIASLGRFVSLFYFEHGLYQLVEAIGIAGVVVTNYLIHTKYHVTYEKVYDTFRIEFLLVPAVLLSLVLHVDSSGPAVVDILWTFSVYLESVALFPQIFLISRTNNIENLTKHYIGALGVSRILEMVFWLYISFKTMHVMTWIPTYMAAASLVVGLSNLVHTVLLSDFLWKYLKSVKLSVKGILPTSMV</sequence>
<evidence type="ECO:0000256" key="9">
    <source>
        <dbReference type="ARBA" id="ARBA00023136"/>
    </source>
</evidence>
<dbReference type="GO" id="GO:0015031">
    <property type="term" value="P:protein transport"/>
    <property type="evidence" value="ECO:0007669"/>
    <property type="project" value="UniProtKB-KW"/>
</dbReference>
<keyword evidence="5" id="KW-0256">Endoplasmic reticulum</keyword>
<dbReference type="PANTHER" id="PTHR10585">
    <property type="entry name" value="ER LUMEN PROTEIN RETAINING RECEPTOR"/>
    <property type="match status" value="1"/>
</dbReference>